<dbReference type="KEGG" id="naci:NUH88_13035"/>
<dbReference type="AlphaFoldDB" id="A0A9J7AN08"/>
<evidence type="ECO:0000313" key="1">
    <source>
        <dbReference type="EMBL" id="UUX48338.1"/>
    </source>
</evidence>
<dbReference type="EMBL" id="CP102480">
    <property type="protein sequence ID" value="UUX48338.1"/>
    <property type="molecule type" value="Genomic_DNA"/>
</dbReference>
<sequence>MPKYTPGPWRMNQSGEIWSYARGAAPSQIGTVSWTGEATERQGNAQIIAASADLSECLDEVLLLVSQPEIADAILGSERLVTRARMILDNARTVLKEATGREIPEWPLRDPSDARLDG</sequence>
<accession>A0A9J7AN08</accession>
<evidence type="ECO:0000313" key="2">
    <source>
        <dbReference type="Proteomes" id="UP001060336"/>
    </source>
</evidence>
<dbReference type="Proteomes" id="UP001060336">
    <property type="component" value="Chromosome"/>
</dbReference>
<organism evidence="1 2">
    <name type="scientific">Nisaea acidiphila</name>
    <dbReference type="NCBI Taxonomy" id="1862145"/>
    <lineage>
        <taxon>Bacteria</taxon>
        <taxon>Pseudomonadati</taxon>
        <taxon>Pseudomonadota</taxon>
        <taxon>Alphaproteobacteria</taxon>
        <taxon>Rhodospirillales</taxon>
        <taxon>Thalassobaculaceae</taxon>
        <taxon>Nisaea</taxon>
    </lineage>
</organism>
<reference evidence="1" key="1">
    <citation type="submission" date="2022-08" db="EMBL/GenBank/DDBJ databases">
        <title>Nisaea acidiphila sp. nov., isolated from a marine algal debris and emended description of the genus Nisaea Urios et al. 2008.</title>
        <authorList>
            <person name="Kwon K."/>
        </authorList>
    </citation>
    <scope>NUCLEOTIDE SEQUENCE</scope>
    <source>
        <strain evidence="1">MEBiC11861</strain>
    </source>
</reference>
<name>A0A9J7AN08_9PROT</name>
<gene>
    <name evidence="1" type="ORF">NUH88_13035</name>
</gene>
<dbReference type="RefSeq" id="WP_257766846.1">
    <property type="nucleotide sequence ID" value="NZ_CP102480.1"/>
</dbReference>
<keyword evidence="2" id="KW-1185">Reference proteome</keyword>
<proteinExistence type="predicted"/>
<protein>
    <submittedName>
        <fullName evidence="1">Uncharacterized protein</fullName>
    </submittedName>
</protein>